<evidence type="ECO:0000259" key="1">
    <source>
        <dbReference type="Pfam" id="PF07157"/>
    </source>
</evidence>
<name>A0ABV1G2R2_9FIRM</name>
<sequence>MQFRNFTWPNEPSSLRVTSRRRTALLEEPGGGWTLQDLGTAARTVTGEGVFFGETAYESLRTLEALLAQGGAGALTLPHVGTLQAVLTELEGGQEPRENFVRYRFTFVEAA</sequence>
<dbReference type="InterPro" id="IPR009826">
    <property type="entry name" value="DNA_circ_N"/>
</dbReference>
<organism evidence="2 3">
    <name type="scientific">Faecousia intestinalis</name>
    <dbReference type="NCBI Taxonomy" id="3133167"/>
    <lineage>
        <taxon>Bacteria</taxon>
        <taxon>Bacillati</taxon>
        <taxon>Bacillota</taxon>
        <taxon>Clostridia</taxon>
        <taxon>Eubacteriales</taxon>
        <taxon>Oscillospiraceae</taxon>
        <taxon>Faecousia</taxon>
    </lineage>
</organism>
<protein>
    <submittedName>
        <fullName evidence="2">DNA circularization N-terminal domain-containing protein</fullName>
    </submittedName>
</protein>
<dbReference type="EMBL" id="JBBMFF010000023">
    <property type="protein sequence ID" value="MEQ2509681.1"/>
    <property type="molecule type" value="Genomic_DNA"/>
</dbReference>
<reference evidence="2 3" key="1">
    <citation type="submission" date="2024-03" db="EMBL/GenBank/DDBJ databases">
        <title>Human intestinal bacterial collection.</title>
        <authorList>
            <person name="Pauvert C."/>
            <person name="Hitch T.C.A."/>
            <person name="Clavel T."/>
        </authorList>
    </citation>
    <scope>NUCLEOTIDE SEQUENCE [LARGE SCALE GENOMIC DNA]</scope>
    <source>
        <strain evidence="2 3">CLA-AA-H192</strain>
    </source>
</reference>
<dbReference type="Proteomes" id="UP001491552">
    <property type="component" value="Unassembled WGS sequence"/>
</dbReference>
<evidence type="ECO:0000313" key="2">
    <source>
        <dbReference type="EMBL" id="MEQ2509681.1"/>
    </source>
</evidence>
<accession>A0ABV1G2R2</accession>
<gene>
    <name evidence="2" type="ORF">WMO66_00225</name>
</gene>
<feature type="domain" description="DNA circulation N-terminal" evidence="1">
    <location>
        <begin position="19"/>
        <end position="84"/>
    </location>
</feature>
<dbReference type="RefSeq" id="WP_349134398.1">
    <property type="nucleotide sequence ID" value="NZ_JBBMFF010000023.1"/>
</dbReference>
<evidence type="ECO:0000313" key="3">
    <source>
        <dbReference type="Proteomes" id="UP001491552"/>
    </source>
</evidence>
<comment type="caution">
    <text evidence="2">The sequence shown here is derived from an EMBL/GenBank/DDBJ whole genome shotgun (WGS) entry which is preliminary data.</text>
</comment>
<keyword evidence="3" id="KW-1185">Reference proteome</keyword>
<proteinExistence type="predicted"/>
<dbReference type="Pfam" id="PF07157">
    <property type="entry name" value="DNA_circ_N"/>
    <property type="match status" value="1"/>
</dbReference>